<dbReference type="Proteomes" id="UP000596660">
    <property type="component" value="Unplaced"/>
</dbReference>
<evidence type="ECO:0000313" key="5">
    <source>
        <dbReference type="Proteomes" id="UP000596660"/>
    </source>
</evidence>
<feature type="chain" id="PRO_5030764518" evidence="3">
    <location>
        <begin position="26"/>
        <end position="283"/>
    </location>
</feature>
<sequence length="283" mass="31430">MGRRTRNILLTLTLYATLLFTTSNAQDKTPLFVFGDSLYDGGMTLYNGVEGAGAEFWPYGMTYFKRPAGRYSDGRVIPDFLAQYVGLPFLRPYLQPGLEDFTQGINFASASACVLVETRPGTTIYSQGGRKFAFQNVGPIGCMPSMKSMLHYDGSCLEEPLELARMYNAEFAALANRLQYRLPGFKYTIYDFHTSLHIRVLNGNRFGFKESETACCGSGPFNGGFTCQKEGHSFSICSNPADYLWFDAGHTTDRANEQFASEFWLGGPNVVAPCNLQTFLAMS</sequence>
<dbReference type="Gramene" id="AUR62001426-RA">
    <property type="protein sequence ID" value="AUR62001426-RA:cds"/>
    <property type="gene ID" value="AUR62001426"/>
</dbReference>
<comment type="similarity">
    <text evidence="1">Belongs to the 'GDSL' lipolytic enzyme family.</text>
</comment>
<reference evidence="4" key="2">
    <citation type="submission" date="2021-03" db="UniProtKB">
        <authorList>
            <consortium name="EnsemblPlants"/>
        </authorList>
    </citation>
    <scope>IDENTIFICATION</scope>
</reference>
<dbReference type="Gene3D" id="3.40.50.1110">
    <property type="entry name" value="SGNH hydrolase"/>
    <property type="match status" value="2"/>
</dbReference>
<keyword evidence="5" id="KW-1185">Reference proteome</keyword>
<dbReference type="OMA" id="NGENCGI"/>
<dbReference type="EnsemblPlants" id="AUR62001426-RA">
    <property type="protein sequence ID" value="AUR62001426-RA:cds"/>
    <property type="gene ID" value="AUR62001426"/>
</dbReference>
<dbReference type="GO" id="GO:0006629">
    <property type="term" value="P:lipid metabolic process"/>
    <property type="evidence" value="ECO:0007669"/>
    <property type="project" value="InterPro"/>
</dbReference>
<dbReference type="AlphaFoldDB" id="A0A803KQX0"/>
<dbReference type="PANTHER" id="PTHR45966:SF1">
    <property type="entry name" value="GDSL ESTERASE_LIPASE 1-RELATED"/>
    <property type="match status" value="1"/>
</dbReference>
<dbReference type="InterPro" id="IPR036514">
    <property type="entry name" value="SGNH_hydro_sf"/>
</dbReference>
<reference evidence="4" key="1">
    <citation type="journal article" date="2017" name="Nature">
        <title>The genome of Chenopodium quinoa.</title>
        <authorList>
            <person name="Jarvis D.E."/>
            <person name="Ho Y.S."/>
            <person name="Lightfoot D.J."/>
            <person name="Schmoeckel S.M."/>
            <person name="Li B."/>
            <person name="Borm T.J.A."/>
            <person name="Ohyanagi H."/>
            <person name="Mineta K."/>
            <person name="Michell C.T."/>
            <person name="Saber N."/>
            <person name="Kharbatia N.M."/>
            <person name="Rupper R.R."/>
            <person name="Sharp A.R."/>
            <person name="Dally N."/>
            <person name="Boughton B.A."/>
            <person name="Woo Y.H."/>
            <person name="Gao G."/>
            <person name="Schijlen E.G.W.M."/>
            <person name="Guo X."/>
            <person name="Momin A.A."/>
            <person name="Negrao S."/>
            <person name="Al-Babili S."/>
            <person name="Gehring C."/>
            <person name="Roessner U."/>
            <person name="Jung C."/>
            <person name="Murphy K."/>
            <person name="Arold S.T."/>
            <person name="Gojobori T."/>
            <person name="van der Linden C.G."/>
            <person name="van Loo E.N."/>
            <person name="Jellen E.N."/>
            <person name="Maughan P.J."/>
            <person name="Tester M."/>
        </authorList>
    </citation>
    <scope>NUCLEOTIDE SEQUENCE [LARGE SCALE GENOMIC DNA]</scope>
    <source>
        <strain evidence="4">cv. PI 614886</strain>
    </source>
</reference>
<dbReference type="InterPro" id="IPR008265">
    <property type="entry name" value="Lipase_GDSL_AS"/>
</dbReference>
<feature type="signal peptide" evidence="3">
    <location>
        <begin position="1"/>
        <end position="25"/>
    </location>
</feature>
<dbReference type="GO" id="GO:0016298">
    <property type="term" value="F:lipase activity"/>
    <property type="evidence" value="ECO:0007669"/>
    <property type="project" value="InterPro"/>
</dbReference>
<evidence type="ECO:0000313" key="4">
    <source>
        <dbReference type="EnsemblPlants" id="AUR62001426-RA:cds"/>
    </source>
</evidence>
<keyword evidence="2 3" id="KW-0732">Signal</keyword>
<dbReference type="PROSITE" id="PS01098">
    <property type="entry name" value="LIPASE_GDSL_SER"/>
    <property type="match status" value="1"/>
</dbReference>
<organism evidence="4 5">
    <name type="scientific">Chenopodium quinoa</name>
    <name type="common">Quinoa</name>
    <dbReference type="NCBI Taxonomy" id="63459"/>
    <lineage>
        <taxon>Eukaryota</taxon>
        <taxon>Viridiplantae</taxon>
        <taxon>Streptophyta</taxon>
        <taxon>Embryophyta</taxon>
        <taxon>Tracheophyta</taxon>
        <taxon>Spermatophyta</taxon>
        <taxon>Magnoliopsida</taxon>
        <taxon>eudicotyledons</taxon>
        <taxon>Gunneridae</taxon>
        <taxon>Pentapetalae</taxon>
        <taxon>Caryophyllales</taxon>
        <taxon>Chenopodiaceae</taxon>
        <taxon>Chenopodioideae</taxon>
        <taxon>Atripliceae</taxon>
        <taxon>Chenopodium</taxon>
    </lineage>
</organism>
<evidence type="ECO:0000256" key="2">
    <source>
        <dbReference type="ARBA" id="ARBA00022729"/>
    </source>
</evidence>
<dbReference type="InterPro" id="IPR001087">
    <property type="entry name" value="GDSL"/>
</dbReference>
<name>A0A803KQX0_CHEQI</name>
<evidence type="ECO:0000256" key="3">
    <source>
        <dbReference type="SAM" id="SignalP"/>
    </source>
</evidence>
<proteinExistence type="inferred from homology"/>
<dbReference type="InterPro" id="IPR044552">
    <property type="entry name" value="GLIP1-5/GLL25"/>
</dbReference>
<accession>A0A803KQX0</accession>
<protein>
    <submittedName>
        <fullName evidence="4">Uncharacterized protein</fullName>
    </submittedName>
</protein>
<dbReference type="PANTHER" id="PTHR45966">
    <property type="entry name" value="GDSL-LIKE LIPASE/ACYLHYDROLASE"/>
    <property type="match status" value="1"/>
</dbReference>
<dbReference type="Pfam" id="PF00657">
    <property type="entry name" value="Lipase_GDSL"/>
    <property type="match status" value="2"/>
</dbReference>
<evidence type="ECO:0000256" key="1">
    <source>
        <dbReference type="ARBA" id="ARBA00008668"/>
    </source>
</evidence>